<accession>A0ABT1PW92</accession>
<evidence type="ECO:0000256" key="4">
    <source>
        <dbReference type="ARBA" id="ARBA00023136"/>
    </source>
</evidence>
<reference evidence="5" key="1">
    <citation type="submission" date="2022-06" db="EMBL/GenBank/DDBJ databases">
        <title>Draft genome sequence of Streptomyces sp. RB6PN25 isolated from peat swamp forest in Thailand.</title>
        <authorList>
            <person name="Duangmal K."/>
            <person name="Klaysubun C."/>
        </authorList>
    </citation>
    <scope>NUCLEOTIDE SEQUENCE</scope>
    <source>
        <strain evidence="5">RB6PN25</strain>
    </source>
</reference>
<evidence type="ECO:0000256" key="1">
    <source>
        <dbReference type="ARBA" id="ARBA00004255"/>
    </source>
</evidence>
<dbReference type="RefSeq" id="WP_255920836.1">
    <property type="nucleotide sequence ID" value="NZ_JANFNG010000010.1"/>
</dbReference>
<keyword evidence="2" id="KW-0333">Golgi apparatus</keyword>
<keyword evidence="4" id="KW-0472">Membrane</keyword>
<comment type="caution">
    <text evidence="5">The sequence shown here is derived from an EMBL/GenBank/DDBJ whole genome shotgun (WGS) entry which is preliminary data.</text>
</comment>
<keyword evidence="3" id="KW-0446">Lipid-binding</keyword>
<sequence length="204" mass="22224">MTTARDLLITALDKAPVRPVEQGDLSLALAGAEVIDLLGTEAVGLDGDRIVPNGPPVTADRMLDQAATSLVRQTPYESVAEWLWRRGRGLSVAYLADLEAEGQITREPCRRWLLFRTTRVTVVDSSARGRAEDRWAAEEPVLASLAASVGLRDEQPGDSPGVADDAVQTVLDAVDEAVGELAAERQRRVRRREEAAANNRMRGW</sequence>
<proteinExistence type="predicted"/>
<gene>
    <name evidence="5" type="ORF">NGB36_15320</name>
</gene>
<protein>
    <submittedName>
        <fullName evidence="5">GPP34 family phosphoprotein</fullName>
    </submittedName>
</protein>
<keyword evidence="6" id="KW-1185">Reference proteome</keyword>
<evidence type="ECO:0000313" key="5">
    <source>
        <dbReference type="EMBL" id="MCQ4081941.1"/>
    </source>
</evidence>
<evidence type="ECO:0000256" key="2">
    <source>
        <dbReference type="ARBA" id="ARBA00023034"/>
    </source>
</evidence>
<dbReference type="EMBL" id="JANFNG010000010">
    <property type="protein sequence ID" value="MCQ4081941.1"/>
    <property type="molecule type" value="Genomic_DNA"/>
</dbReference>
<organism evidence="5 6">
    <name type="scientific">Streptomyces humicola</name>
    <dbReference type="NCBI Taxonomy" id="2953240"/>
    <lineage>
        <taxon>Bacteria</taxon>
        <taxon>Bacillati</taxon>
        <taxon>Actinomycetota</taxon>
        <taxon>Actinomycetes</taxon>
        <taxon>Kitasatosporales</taxon>
        <taxon>Streptomycetaceae</taxon>
        <taxon>Streptomyces</taxon>
    </lineage>
</organism>
<name>A0ABT1PW92_9ACTN</name>
<comment type="subcellular location">
    <subcellularLocation>
        <location evidence="1">Golgi apparatus membrane</location>
        <topology evidence="1">Peripheral membrane protein</topology>
        <orientation evidence="1">Cytoplasmic side</orientation>
    </subcellularLocation>
</comment>
<dbReference type="Pfam" id="PF05719">
    <property type="entry name" value="GPP34"/>
    <property type="match status" value="1"/>
</dbReference>
<dbReference type="InterPro" id="IPR008628">
    <property type="entry name" value="GPP34-like"/>
</dbReference>
<evidence type="ECO:0000256" key="3">
    <source>
        <dbReference type="ARBA" id="ARBA00023121"/>
    </source>
</evidence>
<dbReference type="Proteomes" id="UP001057702">
    <property type="component" value="Unassembled WGS sequence"/>
</dbReference>
<evidence type="ECO:0000313" key="6">
    <source>
        <dbReference type="Proteomes" id="UP001057702"/>
    </source>
</evidence>
<dbReference type="InterPro" id="IPR038261">
    <property type="entry name" value="GPP34-like_sf"/>
</dbReference>
<dbReference type="Gene3D" id="1.10.3630.10">
    <property type="entry name" value="yeast vps74-n-term truncation variant domain like"/>
    <property type="match status" value="1"/>
</dbReference>